<reference evidence="1 2" key="1">
    <citation type="submission" date="2024-03" db="EMBL/GenBank/DDBJ databases">
        <title>Phenotype and Genome Characterization of a Sulfate-Reducing Bacterium Pseudodesulfovibrio sp. strain 5S69, isolated from Petroleum Reservoir in Tatarstan (Russia).</title>
        <authorList>
            <person name="Bidzhieva S.K."/>
            <person name="Kadnikov V."/>
            <person name="Tourova T.P."/>
            <person name="Samigullina S.R."/>
            <person name="Sokolova D.S."/>
            <person name="Poltaraus A.B."/>
            <person name="Avtukh A.N."/>
            <person name="Tereshina V.M."/>
            <person name="Mardanov A.V."/>
            <person name="Nazina T.N."/>
        </authorList>
    </citation>
    <scope>NUCLEOTIDE SEQUENCE [LARGE SCALE GENOMIC DNA]</scope>
    <source>
        <strain evidence="1 2">5S69</strain>
    </source>
</reference>
<dbReference type="EMBL" id="CP146609">
    <property type="protein sequence ID" value="WWX22233.1"/>
    <property type="molecule type" value="Genomic_DNA"/>
</dbReference>
<evidence type="ECO:0000313" key="1">
    <source>
        <dbReference type="EMBL" id="WWX22233.1"/>
    </source>
</evidence>
<evidence type="ECO:0000313" key="2">
    <source>
        <dbReference type="Proteomes" id="UP001385389"/>
    </source>
</evidence>
<proteinExistence type="predicted"/>
<accession>A0ABZ2J0E8</accession>
<sequence>MNRSVVFLWGPLATLAVLAGGLVLVRVYLAEATELLVAELTGAGARVERMDVSWLPPSVTLYGLKLDTGAERIEAPRIELYPDLSGILHGEVRLSRAVLDRPLIRAALSGGGPGRSVNPALLPQSLSLHDAAFVADRDGTPVAFSVDLEKEAVGIGFVVRNAEVPEFGLHFAGTVEMRSTAPLALTVEARQGTFNPAKLFDFLRRFDYLDEAWTAMFAGTERIAAREFRLDFDAKTGAASFVARSLALDDSTLADFDVGVDPKGGWTLACKEGTLDAAQMAALLTAHPDGGRAFADGLEGLGLRTLAAEGVVGLDGVRVRSAGGRAKPAGSLSLSSPSLKLSLVSEKGETQDVTLKDLAGTVTLKNGRAMVSVDRLEFASSAGGTGALAGESPVPFVLAGTRFKAEARRLDWFGTVLDGTASKGKGRQIDFDFTASGSGTQVAARGLARAGYGGAGVWAAVFDDLVIRTAEAGRSDDAEPFDFGFVRDSVLSGKIVARRLQYNDLPVVRDLSARVASADGKVVAKGRGRLCLMRVGLELALVPDSLTANVAVTGNGVQLPGVLGCFVDELPVYLRGRLSVQALFSVRGRSLGEVRESLRGDVVARLRDMQVLKLSNLDRRLGFFIAIMNAVDLKPDMGDTLPFRDGTVLASVRGDALELKTVRFGGSRVSVDGKGSFDMADKRLRLGARVATPFGMSRDVSIDMVLSEEKSS</sequence>
<dbReference type="Proteomes" id="UP001385389">
    <property type="component" value="Chromosome"/>
</dbReference>
<keyword evidence="2" id="KW-1185">Reference proteome</keyword>
<protein>
    <submittedName>
        <fullName evidence="1">AsmA-like C-terminal region-containing protein</fullName>
    </submittedName>
</protein>
<dbReference type="RefSeq" id="WP_338667929.1">
    <property type="nucleotide sequence ID" value="NZ_CP146609.1"/>
</dbReference>
<name>A0ABZ2J0E8_9BACT</name>
<gene>
    <name evidence="1" type="ORF">V8V93_17520</name>
</gene>
<organism evidence="1 2">
    <name type="scientific">Pseudodesulfovibrio methanolicus</name>
    <dbReference type="NCBI Taxonomy" id="3126690"/>
    <lineage>
        <taxon>Bacteria</taxon>
        <taxon>Pseudomonadati</taxon>
        <taxon>Thermodesulfobacteriota</taxon>
        <taxon>Desulfovibrionia</taxon>
        <taxon>Desulfovibrionales</taxon>
        <taxon>Desulfovibrionaceae</taxon>
    </lineage>
</organism>